<feature type="transmembrane region" description="Helical" evidence="1">
    <location>
        <begin position="481"/>
        <end position="499"/>
    </location>
</feature>
<keyword evidence="4" id="KW-1185">Reference proteome</keyword>
<keyword evidence="1" id="KW-0812">Transmembrane</keyword>
<dbReference type="InterPro" id="IPR006976">
    <property type="entry name" value="VanZ-like"/>
</dbReference>
<dbReference type="NCBIfam" id="NF037970">
    <property type="entry name" value="vanZ_1"/>
    <property type="match status" value="1"/>
</dbReference>
<dbReference type="Proteomes" id="UP000248857">
    <property type="component" value="Unassembled WGS sequence"/>
</dbReference>
<dbReference type="OrthoDB" id="580754at2"/>
<dbReference type="EMBL" id="PQWO01000001">
    <property type="protein sequence ID" value="PZD75060.1"/>
    <property type="molecule type" value="Genomic_DNA"/>
</dbReference>
<evidence type="ECO:0000313" key="3">
    <source>
        <dbReference type="EMBL" id="PZD75060.1"/>
    </source>
</evidence>
<feature type="transmembrane region" description="Helical" evidence="1">
    <location>
        <begin position="111"/>
        <end position="129"/>
    </location>
</feature>
<feature type="transmembrane region" description="Helical" evidence="1">
    <location>
        <begin position="150"/>
        <end position="172"/>
    </location>
</feature>
<dbReference type="InterPro" id="IPR013320">
    <property type="entry name" value="ConA-like_dom_sf"/>
</dbReference>
<reference evidence="3 4" key="1">
    <citation type="journal article" date="2018" name="Sci. Rep.">
        <title>A novel species of the marine cyanobacterium Acaryochloris with a unique pigment content and lifestyle.</title>
        <authorList>
            <person name="Partensky F."/>
            <person name="Six C."/>
            <person name="Ratin M."/>
            <person name="Garczarek L."/>
            <person name="Vaulot D."/>
            <person name="Probert I."/>
            <person name="Calteau A."/>
            <person name="Gourvil P."/>
            <person name="Marie D."/>
            <person name="Grebert T."/>
            <person name="Bouchier C."/>
            <person name="Le Panse S."/>
            <person name="Gachenot M."/>
            <person name="Rodriguez F."/>
            <person name="Garrido J.L."/>
        </authorList>
    </citation>
    <scope>NUCLEOTIDE SEQUENCE [LARGE SCALE GENOMIC DNA]</scope>
    <source>
        <strain evidence="3 4">RCC1774</strain>
    </source>
</reference>
<evidence type="ECO:0000259" key="2">
    <source>
        <dbReference type="Pfam" id="PF04892"/>
    </source>
</evidence>
<dbReference type="PANTHER" id="PTHR36834">
    <property type="entry name" value="MEMBRANE PROTEIN-RELATED"/>
    <property type="match status" value="1"/>
</dbReference>
<sequence length="505" mass="57118">MGTVKNTNSWPQGLVVISIFVIAVCTLFPFSFSFSDSQTATEIFKNFSYEIGLKDIAGNLLLFLPLGFGWAGIINAGHKKYRSLLSSLFLCGGLSTSVECLQLFLPERTSSFTDIFINTLGGLLGVLCFQKVGTRFIDKIIVLFKRNLSVKSLAIAFIIYTLLALSFSAYGLKKMSITNWKQKFPITLGNEQTGERPWLGSIAELWVTDYALKFKETKAILDGQSPNLLQQDHLVAFYQLGDQGSGKDQSGNLSDLIWQGPTSGDQTALGSFSRSDSWLQTAQPATRLIKKLKQENQFSFGVKFQARSLEQDGPARLVSLAKDTSDWNFMLGQENKSLVFRLHMLFTENGNYVDPQVRFPRVFVDTLPHQVVITYTGELIQIYVDSARRRRSFELTPIFVMSKLQNLWFSDIDSSNIRLYRYLYYFTFFAPLAAILGVFTVLCKKNIQTFLLASIGFILPPVALQYAFMGNEWQRSNQDNLRLSLLMMVIIIIAINVFSRLRKKR</sequence>
<comment type="caution">
    <text evidence="3">The sequence shown here is derived from an EMBL/GenBank/DDBJ whole genome shotgun (WGS) entry which is preliminary data.</text>
</comment>
<evidence type="ECO:0000313" key="4">
    <source>
        <dbReference type="Proteomes" id="UP000248857"/>
    </source>
</evidence>
<dbReference type="Pfam" id="PF04892">
    <property type="entry name" value="VanZ"/>
    <property type="match status" value="1"/>
</dbReference>
<feature type="domain" description="VanZ-like" evidence="2">
    <location>
        <begin position="16"/>
        <end position="129"/>
    </location>
</feature>
<organism evidence="3 4">
    <name type="scientific">Acaryochloris thomasi RCC1774</name>
    <dbReference type="NCBI Taxonomy" id="1764569"/>
    <lineage>
        <taxon>Bacteria</taxon>
        <taxon>Bacillati</taxon>
        <taxon>Cyanobacteriota</taxon>
        <taxon>Cyanophyceae</taxon>
        <taxon>Acaryochloridales</taxon>
        <taxon>Acaryochloridaceae</taxon>
        <taxon>Acaryochloris</taxon>
        <taxon>Acaryochloris thomasi</taxon>
    </lineage>
</organism>
<feature type="transmembrane region" description="Helical" evidence="1">
    <location>
        <begin position="56"/>
        <end position="77"/>
    </location>
</feature>
<evidence type="ECO:0000256" key="1">
    <source>
        <dbReference type="SAM" id="Phobius"/>
    </source>
</evidence>
<keyword evidence="1" id="KW-1133">Transmembrane helix</keyword>
<protein>
    <recommendedName>
        <fullName evidence="2">VanZ-like domain-containing protein</fullName>
    </recommendedName>
</protein>
<keyword evidence="1" id="KW-0472">Membrane</keyword>
<accession>A0A2W1JNZ5</accession>
<dbReference type="PANTHER" id="PTHR36834:SF2">
    <property type="entry name" value="MEMBRANE PROTEIN"/>
    <property type="match status" value="1"/>
</dbReference>
<dbReference type="AlphaFoldDB" id="A0A2W1JNZ5"/>
<dbReference type="SUPFAM" id="SSF49899">
    <property type="entry name" value="Concanavalin A-like lectins/glucanases"/>
    <property type="match status" value="1"/>
</dbReference>
<gene>
    <name evidence="3" type="ORF">C1752_00395</name>
</gene>
<feature type="transmembrane region" description="Helical" evidence="1">
    <location>
        <begin position="12"/>
        <end position="32"/>
    </location>
</feature>
<feature type="transmembrane region" description="Helical" evidence="1">
    <location>
        <begin position="450"/>
        <end position="469"/>
    </location>
</feature>
<feature type="transmembrane region" description="Helical" evidence="1">
    <location>
        <begin position="84"/>
        <end position="105"/>
    </location>
</feature>
<feature type="transmembrane region" description="Helical" evidence="1">
    <location>
        <begin position="422"/>
        <end position="443"/>
    </location>
</feature>
<proteinExistence type="predicted"/>
<dbReference type="InterPro" id="IPR053150">
    <property type="entry name" value="Teicoplanin_resist-assoc"/>
</dbReference>
<name>A0A2W1JNZ5_9CYAN</name>